<keyword evidence="2 6" id="KW-0863">Zinc-finger</keyword>
<dbReference type="InterPro" id="IPR000679">
    <property type="entry name" value="Znf_GATA"/>
</dbReference>
<dbReference type="OrthoDB" id="2162994at2759"/>
<dbReference type="PANTHER" id="PTHR47172:SF24">
    <property type="entry name" value="GATA ZINC FINGER DOMAIN-CONTAINING PROTEIN 14-RELATED"/>
    <property type="match status" value="1"/>
</dbReference>
<sequence>MEHHTRQTKVTLPPLSSLTTSIDLDRRHETLSTHGRNPIDPSPVPSSRDVAIQDTDIQAVNVGSSAASMSRDRHWSIDRANVTTSRPTSAAYSPTNHKVANLTSMSGSPTLRNSAPTTSTSPRALKPSMRGVIESNRPRSYSSPHRNRMHNPTRRSSLADVTEVDRLLEGLIYVQDINRRLGLNTGGPASPSIFHNAGAAETLRNKLQDELHTMALFSQSRAESVAKQLGLPAYFAPSRRTPGESSPQQSNLLASVTASGQAGHPSWAPNDPAERTQSSMGRLTLEERHHRDVDYVHYSEASETEYDDARSGHHVSGPGAYASHPVHTDLSLRTISRAISFEQPRSVQYRHQLPHASLDSHRFEMDARMQHDHAMRHPLTGSGVTHMYHPDGRHQQQMELLDRRRLAGKGMKRVRKRKNEHHQECLGCQAKETPEWRKGPMGPRTLCNACGLLYAKLTKRKQQEAEAAAKASGKSAEEIVREREESPGAKQASLEALRAELNLANGMRNRATSSSTPGSNVSMLHGPHLSAAHMHAARFYDGPHDIAPPSQPWPARENFQPPFAHQMPHHRPTMSNTSGSDRMDSRAMDNTMRPYSGGSIPAAPMQRYADETHLRSASGRANSLGHVESFEQLVGRPTSSAAGPTRYLRPYSQEHSQGNSQGSSGSYPSPPQIGRQRSSSTLHASAAPYYDRPVSPSAQRRHHPYM</sequence>
<evidence type="ECO:0000256" key="3">
    <source>
        <dbReference type="ARBA" id="ARBA00022833"/>
    </source>
</evidence>
<feature type="compositionally biased region" description="Polar residues" evidence="7">
    <location>
        <begin position="243"/>
        <end position="260"/>
    </location>
</feature>
<dbReference type="SUPFAM" id="SSF57716">
    <property type="entry name" value="Glucocorticoid receptor-like (DNA-binding domain)"/>
    <property type="match status" value="1"/>
</dbReference>
<feature type="compositionally biased region" description="Polar residues" evidence="7">
    <location>
        <begin position="8"/>
        <end position="22"/>
    </location>
</feature>
<feature type="compositionally biased region" description="Polar residues" evidence="7">
    <location>
        <begin position="99"/>
        <end position="122"/>
    </location>
</feature>
<dbReference type="AlphaFoldDB" id="A0A5C3EIL4"/>
<dbReference type="SMART" id="SM00401">
    <property type="entry name" value="ZnF_GATA"/>
    <property type="match status" value="1"/>
</dbReference>
<evidence type="ECO:0000256" key="1">
    <source>
        <dbReference type="ARBA" id="ARBA00022723"/>
    </source>
</evidence>
<evidence type="ECO:0000256" key="4">
    <source>
        <dbReference type="ARBA" id="ARBA00023015"/>
    </source>
</evidence>
<gene>
    <name evidence="9" type="ORF">UTRI_04920_B</name>
</gene>
<keyword evidence="10" id="KW-1185">Reference proteome</keyword>
<keyword evidence="1" id="KW-0479">Metal-binding</keyword>
<dbReference type="Proteomes" id="UP000324022">
    <property type="component" value="Unassembled WGS sequence"/>
</dbReference>
<dbReference type="GO" id="GO:0006355">
    <property type="term" value="P:regulation of DNA-templated transcription"/>
    <property type="evidence" value="ECO:0007669"/>
    <property type="project" value="InterPro"/>
</dbReference>
<dbReference type="GO" id="GO:0043565">
    <property type="term" value="F:sequence-specific DNA binding"/>
    <property type="evidence" value="ECO:0007669"/>
    <property type="project" value="InterPro"/>
</dbReference>
<dbReference type="Gene3D" id="3.30.50.10">
    <property type="entry name" value="Erythroid Transcription Factor GATA-1, subunit A"/>
    <property type="match status" value="1"/>
</dbReference>
<organism evidence="9 10">
    <name type="scientific">Ustilago trichophora</name>
    <dbReference type="NCBI Taxonomy" id="86804"/>
    <lineage>
        <taxon>Eukaryota</taxon>
        <taxon>Fungi</taxon>
        <taxon>Dikarya</taxon>
        <taxon>Basidiomycota</taxon>
        <taxon>Ustilaginomycotina</taxon>
        <taxon>Ustilaginomycetes</taxon>
        <taxon>Ustilaginales</taxon>
        <taxon>Ustilaginaceae</taxon>
        <taxon>Ustilago</taxon>
    </lineage>
</organism>
<dbReference type="PANTHER" id="PTHR47172">
    <property type="entry name" value="OS01G0976800 PROTEIN"/>
    <property type="match status" value="1"/>
</dbReference>
<dbReference type="PROSITE" id="PS50114">
    <property type="entry name" value="GATA_ZN_FINGER_2"/>
    <property type="match status" value="1"/>
</dbReference>
<feature type="compositionally biased region" description="Basic and acidic residues" evidence="7">
    <location>
        <begin position="475"/>
        <end position="487"/>
    </location>
</feature>
<keyword evidence="5" id="KW-0804">Transcription</keyword>
<dbReference type="EMBL" id="OOIN01000028">
    <property type="protein sequence ID" value="SPO29351.1"/>
    <property type="molecule type" value="Genomic_DNA"/>
</dbReference>
<proteinExistence type="predicted"/>
<feature type="region of interest" description="Disordered" evidence="7">
    <location>
        <begin position="236"/>
        <end position="277"/>
    </location>
</feature>
<evidence type="ECO:0000259" key="8">
    <source>
        <dbReference type="PROSITE" id="PS50114"/>
    </source>
</evidence>
<feature type="region of interest" description="Disordered" evidence="7">
    <location>
        <begin position="540"/>
        <end position="603"/>
    </location>
</feature>
<accession>A0A5C3EIL4</accession>
<dbReference type="Pfam" id="PF00320">
    <property type="entry name" value="GATA"/>
    <property type="match status" value="1"/>
</dbReference>
<keyword evidence="3" id="KW-0862">Zinc</keyword>
<feature type="region of interest" description="Disordered" evidence="7">
    <location>
        <begin position="1"/>
        <end position="23"/>
    </location>
</feature>
<evidence type="ECO:0000256" key="6">
    <source>
        <dbReference type="PROSITE-ProRule" id="PRU00094"/>
    </source>
</evidence>
<evidence type="ECO:0000313" key="10">
    <source>
        <dbReference type="Proteomes" id="UP000324022"/>
    </source>
</evidence>
<feature type="region of interest" description="Disordered" evidence="7">
    <location>
        <begin position="466"/>
        <end position="493"/>
    </location>
</feature>
<feature type="region of interest" description="Disordered" evidence="7">
    <location>
        <begin position="99"/>
        <end position="158"/>
    </location>
</feature>
<reference evidence="9 10" key="1">
    <citation type="submission" date="2018-03" db="EMBL/GenBank/DDBJ databases">
        <authorList>
            <person name="Guldener U."/>
        </authorList>
    </citation>
    <scope>NUCLEOTIDE SEQUENCE [LARGE SCALE GENOMIC DNA]</scope>
    <source>
        <strain evidence="9 10">NBRC100155</strain>
    </source>
</reference>
<protein>
    <recommendedName>
        <fullName evidence="8">GATA-type domain-containing protein</fullName>
    </recommendedName>
</protein>
<dbReference type="CDD" id="cd00202">
    <property type="entry name" value="ZnF_GATA"/>
    <property type="match status" value="1"/>
</dbReference>
<keyword evidence="4" id="KW-0805">Transcription regulation</keyword>
<feature type="region of interest" description="Disordered" evidence="7">
    <location>
        <begin position="633"/>
        <end position="706"/>
    </location>
</feature>
<dbReference type="InterPro" id="IPR013088">
    <property type="entry name" value="Znf_NHR/GATA"/>
</dbReference>
<evidence type="ECO:0000256" key="7">
    <source>
        <dbReference type="SAM" id="MobiDB-lite"/>
    </source>
</evidence>
<evidence type="ECO:0000256" key="2">
    <source>
        <dbReference type="ARBA" id="ARBA00022771"/>
    </source>
</evidence>
<feature type="compositionally biased region" description="Low complexity" evidence="7">
    <location>
        <begin position="656"/>
        <end position="667"/>
    </location>
</feature>
<evidence type="ECO:0000313" key="9">
    <source>
        <dbReference type="EMBL" id="SPO29351.1"/>
    </source>
</evidence>
<name>A0A5C3EIL4_9BASI</name>
<dbReference type="GO" id="GO:0008270">
    <property type="term" value="F:zinc ion binding"/>
    <property type="evidence" value="ECO:0007669"/>
    <property type="project" value="UniProtKB-KW"/>
</dbReference>
<feature type="domain" description="GATA-type" evidence="8">
    <location>
        <begin position="419"/>
        <end position="454"/>
    </location>
</feature>
<evidence type="ECO:0000256" key="5">
    <source>
        <dbReference type="ARBA" id="ARBA00023163"/>
    </source>
</evidence>